<comment type="caution">
    <text evidence="2">The sequence shown here is derived from an EMBL/GenBank/DDBJ whole genome shotgun (WGS) entry which is preliminary data.</text>
</comment>
<reference evidence="2 3" key="1">
    <citation type="journal article" date="2023" name="Mol. Biol. Evol.">
        <title>Genomics of Secondarily Temperate Adaptation in the Only Non-Antarctic Icefish.</title>
        <authorList>
            <person name="Rivera-Colon A.G."/>
            <person name="Rayamajhi N."/>
            <person name="Minhas B.F."/>
            <person name="Madrigal G."/>
            <person name="Bilyk K.T."/>
            <person name="Yoon V."/>
            <person name="Hune M."/>
            <person name="Gregory S."/>
            <person name="Cheng C.H.C."/>
            <person name="Catchen J.M."/>
        </authorList>
    </citation>
    <scope>NUCLEOTIDE SEQUENCE [LARGE SCALE GENOMIC DNA]</scope>
    <source>
        <strain evidence="2">JC2023a</strain>
    </source>
</reference>
<organism evidence="2 3">
    <name type="scientific">Champsocephalus esox</name>
    <name type="common">pike icefish</name>
    <dbReference type="NCBI Taxonomy" id="159716"/>
    <lineage>
        <taxon>Eukaryota</taxon>
        <taxon>Metazoa</taxon>
        <taxon>Chordata</taxon>
        <taxon>Craniata</taxon>
        <taxon>Vertebrata</taxon>
        <taxon>Euteleostomi</taxon>
        <taxon>Actinopterygii</taxon>
        <taxon>Neopterygii</taxon>
        <taxon>Teleostei</taxon>
        <taxon>Neoteleostei</taxon>
        <taxon>Acanthomorphata</taxon>
        <taxon>Eupercaria</taxon>
        <taxon>Perciformes</taxon>
        <taxon>Notothenioidei</taxon>
        <taxon>Channichthyidae</taxon>
        <taxon>Champsocephalus</taxon>
    </lineage>
</organism>
<feature type="compositionally biased region" description="Basic and acidic residues" evidence="1">
    <location>
        <begin position="67"/>
        <end position="83"/>
    </location>
</feature>
<name>A0AAN8DZN2_9TELE</name>
<accession>A0AAN8DZN2</accession>
<gene>
    <name evidence="2" type="ORF">CesoFtcFv8_000030</name>
</gene>
<evidence type="ECO:0000313" key="3">
    <source>
        <dbReference type="Proteomes" id="UP001335648"/>
    </source>
</evidence>
<dbReference type="Proteomes" id="UP001335648">
    <property type="component" value="Unassembled WGS sequence"/>
</dbReference>
<proteinExistence type="predicted"/>
<dbReference type="AlphaFoldDB" id="A0AAN8DZN2"/>
<sequence length="83" mass="8973">MQPSDSPKVAEIQENKIDSSLPQKDDDALEGGTADLAQEVVALSKANQGCTSEHVMVETCPSQEQDELCRSQKQRPDTDEPSG</sequence>
<protein>
    <submittedName>
        <fullName evidence="2">Uncharacterized protein</fullName>
    </submittedName>
</protein>
<feature type="region of interest" description="Disordered" evidence="1">
    <location>
        <begin position="60"/>
        <end position="83"/>
    </location>
</feature>
<feature type="region of interest" description="Disordered" evidence="1">
    <location>
        <begin position="1"/>
        <end position="33"/>
    </location>
</feature>
<keyword evidence="3" id="KW-1185">Reference proteome</keyword>
<evidence type="ECO:0000313" key="2">
    <source>
        <dbReference type="EMBL" id="KAK5931700.1"/>
    </source>
</evidence>
<dbReference type="EMBL" id="JAULUE010000002">
    <property type="protein sequence ID" value="KAK5931700.1"/>
    <property type="molecule type" value="Genomic_DNA"/>
</dbReference>
<evidence type="ECO:0000256" key="1">
    <source>
        <dbReference type="SAM" id="MobiDB-lite"/>
    </source>
</evidence>